<evidence type="ECO:0000313" key="9">
    <source>
        <dbReference type="EMBL" id="ORY80723.1"/>
    </source>
</evidence>
<comment type="caution">
    <text evidence="9">The sequence shown here is derived from an EMBL/GenBank/DDBJ whole genome shotgun (WGS) entry which is preliminary data.</text>
</comment>
<dbReference type="PANTHER" id="PTHR11080">
    <property type="entry name" value="PYRAZINAMIDASE/NICOTINAMIDASE"/>
    <property type="match status" value="1"/>
</dbReference>
<accession>A0A1Y2FA20</accession>
<sequence>MASAAQGRAALLLIDIQYSFLPPSGSLAVQGGADILPTVYRLLDQANWEGVWASQDYHPPHHTSFSSSHPPHPPFTSIPLLHARTGKKEQQDLWPDHCVQGTRGAEIEDGVRERVERLRGKVVRKGTDKELDAYSAFALPLHADPSAQSELTSSLLAHKITHLFICGLATDYCVRATVLDALAASAEAQAGGGGWEVLVVKEGVRGVDGSREEEVLKELEGRGAKVVSVEGGEVGRWLK</sequence>
<comment type="pathway">
    <text evidence="5">Cofactor biosynthesis; nicotinate biosynthesis; nicotinate from nicotinamide: step 1/1.</text>
</comment>
<dbReference type="Pfam" id="PF00857">
    <property type="entry name" value="Isochorismatase"/>
    <property type="match status" value="1"/>
</dbReference>
<evidence type="ECO:0000256" key="4">
    <source>
        <dbReference type="ARBA" id="ARBA00022801"/>
    </source>
</evidence>
<dbReference type="InterPro" id="IPR000868">
    <property type="entry name" value="Isochorismatase-like_dom"/>
</dbReference>
<gene>
    <name evidence="9" type="ORF">BCR35DRAFT_352484</name>
</gene>
<evidence type="ECO:0000256" key="6">
    <source>
        <dbReference type="ARBA" id="ARBA00039017"/>
    </source>
</evidence>
<evidence type="ECO:0000256" key="2">
    <source>
        <dbReference type="ARBA" id="ARBA00022642"/>
    </source>
</evidence>
<proteinExistence type="inferred from homology"/>
<evidence type="ECO:0000259" key="8">
    <source>
        <dbReference type="Pfam" id="PF00857"/>
    </source>
</evidence>
<dbReference type="EC" id="3.5.1.19" evidence="6"/>
<dbReference type="GO" id="GO:0046872">
    <property type="term" value="F:metal ion binding"/>
    <property type="evidence" value="ECO:0007669"/>
    <property type="project" value="UniProtKB-KW"/>
</dbReference>
<dbReference type="EMBL" id="MCGR01000024">
    <property type="protein sequence ID" value="ORY80723.1"/>
    <property type="molecule type" value="Genomic_DNA"/>
</dbReference>
<reference evidence="9 10" key="1">
    <citation type="submission" date="2016-07" db="EMBL/GenBank/DDBJ databases">
        <title>Pervasive Adenine N6-methylation of Active Genes in Fungi.</title>
        <authorList>
            <consortium name="DOE Joint Genome Institute"/>
            <person name="Mondo S.J."/>
            <person name="Dannebaum R.O."/>
            <person name="Kuo R.C."/>
            <person name="Labutti K."/>
            <person name="Haridas S."/>
            <person name="Kuo A."/>
            <person name="Salamov A."/>
            <person name="Ahrendt S.R."/>
            <person name="Lipzen A."/>
            <person name="Sullivan W."/>
            <person name="Andreopoulos W.B."/>
            <person name="Clum A."/>
            <person name="Lindquist E."/>
            <person name="Daum C."/>
            <person name="Ramamoorthy G.K."/>
            <person name="Gryganskyi A."/>
            <person name="Culley D."/>
            <person name="Magnuson J.K."/>
            <person name="James T.Y."/>
            <person name="O'Malley M.A."/>
            <person name="Stajich J.E."/>
            <person name="Spatafora J.W."/>
            <person name="Visel A."/>
            <person name="Grigoriev I.V."/>
        </authorList>
    </citation>
    <scope>NUCLEOTIDE SEQUENCE [LARGE SCALE GENOMIC DNA]</scope>
    <source>
        <strain evidence="9 10">62-1032</strain>
    </source>
</reference>
<dbReference type="FunCoup" id="A0A1Y2FA20">
    <property type="interactions" value="50"/>
</dbReference>
<dbReference type="InterPro" id="IPR036380">
    <property type="entry name" value="Isochorismatase-like_sf"/>
</dbReference>
<comment type="similarity">
    <text evidence="1">Belongs to the isochorismatase family.</text>
</comment>
<evidence type="ECO:0000313" key="10">
    <source>
        <dbReference type="Proteomes" id="UP000193467"/>
    </source>
</evidence>
<keyword evidence="2" id="KW-0662">Pyridine nucleotide biosynthesis</keyword>
<evidence type="ECO:0000256" key="5">
    <source>
        <dbReference type="ARBA" id="ARBA00037900"/>
    </source>
</evidence>
<dbReference type="Proteomes" id="UP000193467">
    <property type="component" value="Unassembled WGS sequence"/>
</dbReference>
<dbReference type="GO" id="GO:0019363">
    <property type="term" value="P:pyridine nucleotide biosynthetic process"/>
    <property type="evidence" value="ECO:0007669"/>
    <property type="project" value="UniProtKB-KW"/>
</dbReference>
<evidence type="ECO:0000256" key="1">
    <source>
        <dbReference type="ARBA" id="ARBA00006336"/>
    </source>
</evidence>
<dbReference type="AlphaFoldDB" id="A0A1Y2FA20"/>
<dbReference type="InParanoid" id="A0A1Y2FA20"/>
<organism evidence="9 10">
    <name type="scientific">Leucosporidium creatinivorum</name>
    <dbReference type="NCBI Taxonomy" id="106004"/>
    <lineage>
        <taxon>Eukaryota</taxon>
        <taxon>Fungi</taxon>
        <taxon>Dikarya</taxon>
        <taxon>Basidiomycota</taxon>
        <taxon>Pucciniomycotina</taxon>
        <taxon>Microbotryomycetes</taxon>
        <taxon>Leucosporidiales</taxon>
        <taxon>Leucosporidium</taxon>
    </lineage>
</organism>
<keyword evidence="4" id="KW-0378">Hydrolase</keyword>
<dbReference type="OrthoDB" id="1739143at2759"/>
<dbReference type="STRING" id="106004.A0A1Y2FA20"/>
<dbReference type="Gene3D" id="3.40.50.850">
    <property type="entry name" value="Isochorismatase-like"/>
    <property type="match status" value="1"/>
</dbReference>
<evidence type="ECO:0000256" key="3">
    <source>
        <dbReference type="ARBA" id="ARBA00022723"/>
    </source>
</evidence>
<dbReference type="InterPro" id="IPR052347">
    <property type="entry name" value="Isochorismatase_Nicotinamidase"/>
</dbReference>
<feature type="domain" description="Isochorismatase-like" evidence="8">
    <location>
        <begin position="9"/>
        <end position="230"/>
    </location>
</feature>
<protein>
    <recommendedName>
        <fullName evidence="6">nicotinamidase</fullName>
        <ecNumber evidence="6">3.5.1.19</ecNumber>
    </recommendedName>
    <alternativeName>
        <fullName evidence="7">Nicotinamide deamidase</fullName>
    </alternativeName>
</protein>
<evidence type="ECO:0000256" key="7">
    <source>
        <dbReference type="ARBA" id="ARBA00043224"/>
    </source>
</evidence>
<dbReference type="SUPFAM" id="SSF52499">
    <property type="entry name" value="Isochorismatase-like hydrolases"/>
    <property type="match status" value="1"/>
</dbReference>
<dbReference type="GO" id="GO:0008936">
    <property type="term" value="F:nicotinamidase activity"/>
    <property type="evidence" value="ECO:0007669"/>
    <property type="project" value="UniProtKB-EC"/>
</dbReference>
<keyword evidence="3" id="KW-0479">Metal-binding</keyword>
<name>A0A1Y2FA20_9BASI</name>
<dbReference type="PANTHER" id="PTHR11080:SF2">
    <property type="entry name" value="LD05707P"/>
    <property type="match status" value="1"/>
</dbReference>
<keyword evidence="10" id="KW-1185">Reference proteome</keyword>